<organism evidence="2 3">
    <name type="scientific">Heliorestis acidaminivorans</name>
    <dbReference type="NCBI Taxonomy" id="553427"/>
    <lineage>
        <taxon>Bacteria</taxon>
        <taxon>Bacillati</taxon>
        <taxon>Bacillota</taxon>
        <taxon>Clostridia</taxon>
        <taxon>Eubacteriales</taxon>
        <taxon>Heliobacteriaceae</taxon>
        <taxon>Heliorestis</taxon>
    </lineage>
</organism>
<dbReference type="InterPro" id="IPR029464">
    <property type="entry name" value="HSDR_N"/>
</dbReference>
<dbReference type="Proteomes" id="UP000468766">
    <property type="component" value="Unassembled WGS sequence"/>
</dbReference>
<comment type="caution">
    <text evidence="2">The sequence shown here is derived from an EMBL/GenBank/DDBJ whole genome shotgun (WGS) entry which is preliminary data.</text>
</comment>
<dbReference type="EMBL" id="WBXO01000004">
    <property type="protein sequence ID" value="KAB2952906.1"/>
    <property type="molecule type" value="Genomic_DNA"/>
</dbReference>
<keyword evidence="3" id="KW-1185">Reference proteome</keyword>
<dbReference type="RefSeq" id="WP_151619565.1">
    <property type="nucleotide sequence ID" value="NZ_WBXO01000004.1"/>
</dbReference>
<dbReference type="Pfam" id="PF13588">
    <property type="entry name" value="HSDR_N_2"/>
    <property type="match status" value="1"/>
</dbReference>
<evidence type="ECO:0000259" key="1">
    <source>
        <dbReference type="Pfam" id="PF13588"/>
    </source>
</evidence>
<reference evidence="2 3" key="1">
    <citation type="submission" date="2019-10" db="EMBL/GenBank/DDBJ databases">
        <title>Whole-genome sequence of the extremophile Heliorestis acidaminivorans DSM 24790.</title>
        <authorList>
            <person name="Kyndt J.A."/>
            <person name="Meyer T.E."/>
        </authorList>
    </citation>
    <scope>NUCLEOTIDE SEQUENCE [LARGE SCALE GENOMIC DNA]</scope>
    <source>
        <strain evidence="2 3">DSM 24790</strain>
    </source>
</reference>
<dbReference type="AlphaFoldDB" id="A0A6I0F2T3"/>
<sequence length="410" mass="47346">MLIDIDKDLYEKPKLYLRNGQECLLDPIRQKFIQANPEEIVRQRVIQFLINEMSVPLNMIDTEVQLSKYKKGAKGRMDIVVYGVTESNLVEPVLIVECKAEDVPLTDKVFSQVFNYDEIVLADTVAVTDGNYIVFSSWDHEDKKYKGLEKLLQYQDLLKKGSIPLAKIEQVPWERPKFEDLQTDEVIEDFYMQGYIGEDTDQELYSFIINLACCLQDDSERLEDLNINGIKFIQDGGLRYTSYGDASGGNFPGIYRFFILEQNGSNQIVSINIFAVGKFEKDPTYGTRKGQTVLFVAIDDFEKSHASLHLSIDRHVEVNGHKYKIYHDGSLTAGRLGRAKNRDVIEYVKKHAPWLLDIENRIYLGEIDNSKEIRINNGDIKKFLGRIIEYSFIRDDFRKSMIKKNKGLYP</sequence>
<evidence type="ECO:0000313" key="2">
    <source>
        <dbReference type="EMBL" id="KAB2952906.1"/>
    </source>
</evidence>
<gene>
    <name evidence="2" type="ORF">F9B85_06435</name>
</gene>
<dbReference type="OrthoDB" id="2830141at2"/>
<name>A0A6I0F2T3_9FIRM</name>
<feature type="domain" description="Type I restriction enzyme R protein N-terminal" evidence="1">
    <location>
        <begin position="37"/>
        <end position="150"/>
    </location>
</feature>
<protein>
    <submittedName>
        <fullName evidence="2">Type I restriction enzyme HsdR N-terminal domain-containing protein</fullName>
    </submittedName>
</protein>
<proteinExistence type="predicted"/>
<evidence type="ECO:0000313" key="3">
    <source>
        <dbReference type="Proteomes" id="UP000468766"/>
    </source>
</evidence>
<accession>A0A6I0F2T3</accession>